<accession>A0A6N7ZHL3</accession>
<keyword evidence="1" id="KW-0472">Membrane</keyword>
<name>A0A6N7ZHL3_9MICO</name>
<reference evidence="2 3" key="1">
    <citation type="submission" date="2019-11" db="EMBL/GenBank/DDBJ databases">
        <title>Cellulosimicrobium composti sp. nov. isolated from a compost.</title>
        <authorList>
            <person name="Yang Y."/>
        </authorList>
    </citation>
    <scope>NUCLEOTIDE SEQUENCE [LARGE SCALE GENOMIC DNA]</scope>
    <source>
        <strain evidence="2 3">BIT-GX5</strain>
    </source>
</reference>
<keyword evidence="1" id="KW-1133">Transmembrane helix</keyword>
<proteinExistence type="predicted"/>
<dbReference type="Proteomes" id="UP000440668">
    <property type="component" value="Unassembled WGS sequence"/>
</dbReference>
<feature type="transmembrane region" description="Helical" evidence="1">
    <location>
        <begin position="55"/>
        <end position="79"/>
    </location>
</feature>
<gene>
    <name evidence="2" type="ORF">GJV82_08125</name>
</gene>
<organism evidence="2 3">
    <name type="scientific">Cellulosimicrobium composti</name>
    <dbReference type="NCBI Taxonomy" id="2672572"/>
    <lineage>
        <taxon>Bacteria</taxon>
        <taxon>Bacillati</taxon>
        <taxon>Actinomycetota</taxon>
        <taxon>Actinomycetes</taxon>
        <taxon>Micrococcales</taxon>
        <taxon>Promicromonosporaceae</taxon>
        <taxon>Cellulosimicrobium</taxon>
    </lineage>
</organism>
<keyword evidence="1" id="KW-0812">Transmembrane</keyword>
<feature type="transmembrane region" description="Helical" evidence="1">
    <location>
        <begin position="172"/>
        <end position="193"/>
    </location>
</feature>
<dbReference type="AlphaFoldDB" id="A0A6N7ZHL3"/>
<feature type="transmembrane region" description="Helical" evidence="1">
    <location>
        <begin position="133"/>
        <end position="151"/>
    </location>
</feature>
<feature type="transmembrane region" description="Helical" evidence="1">
    <location>
        <begin position="308"/>
        <end position="327"/>
    </location>
</feature>
<dbReference type="RefSeq" id="WP_318657420.1">
    <property type="nucleotide sequence ID" value="NZ_WMKA01000014.1"/>
</dbReference>
<feature type="transmembrane region" description="Helical" evidence="1">
    <location>
        <begin position="235"/>
        <end position="257"/>
    </location>
</feature>
<feature type="transmembrane region" description="Helical" evidence="1">
    <location>
        <begin position="485"/>
        <end position="506"/>
    </location>
</feature>
<evidence type="ECO:0000313" key="2">
    <source>
        <dbReference type="EMBL" id="MTG88911.1"/>
    </source>
</evidence>
<feature type="transmembrane region" description="Helical" evidence="1">
    <location>
        <begin position="454"/>
        <end position="473"/>
    </location>
</feature>
<feature type="transmembrane region" description="Helical" evidence="1">
    <location>
        <begin position="333"/>
        <end position="355"/>
    </location>
</feature>
<evidence type="ECO:0008006" key="4">
    <source>
        <dbReference type="Google" id="ProtNLM"/>
    </source>
</evidence>
<evidence type="ECO:0000313" key="3">
    <source>
        <dbReference type="Proteomes" id="UP000440668"/>
    </source>
</evidence>
<evidence type="ECO:0000256" key="1">
    <source>
        <dbReference type="SAM" id="Phobius"/>
    </source>
</evidence>
<feature type="transmembrane region" description="Helical" evidence="1">
    <location>
        <begin position="405"/>
        <end position="433"/>
    </location>
</feature>
<feature type="transmembrane region" description="Helical" evidence="1">
    <location>
        <begin position="21"/>
        <end position="49"/>
    </location>
</feature>
<protein>
    <recommendedName>
        <fullName evidence="4">Transporter</fullName>
    </recommendedName>
</protein>
<feature type="transmembrane region" description="Helical" evidence="1">
    <location>
        <begin position="375"/>
        <end position="399"/>
    </location>
</feature>
<feature type="transmembrane region" description="Helical" evidence="1">
    <location>
        <begin position="100"/>
        <end position="127"/>
    </location>
</feature>
<dbReference type="EMBL" id="WMKA01000014">
    <property type="protein sequence ID" value="MTG88911.1"/>
    <property type="molecule type" value="Genomic_DNA"/>
</dbReference>
<sequence>MVAQFVRLKLTLMGNAFRRSVWQTIGFVVGALYGLFVVGMLVVGAIVLGTTDPELAGTVVVLGGALAVLGWWVIPLFAFGVDATLDPQRFVLFGIPQRRLLAGLAVAGVVSVPGVATALSALGASFAWWRTPLALLAALVGAVVAVALCVVGSRATTTALAPLLESRRYREVVTVAAFVPLVLVGPAFAWLGAQLGEGPVDGEAVGGMLTRLAGVVAWTPFGAPWGLGAAVHDGAWGLALARLVVALATLAVAWVVWDRALARALVTPPTSGGAGRAKGLGFFSRFPATPTGAVAARTATYWLRDPRYSGSIAVVPLIPVVLLVVGGGAGSEIFLALAPFTAWILGFSISADVAYDHTAFALHVSSGVPGRADRWGRALPVLVAGGAVTVLFAVVSVAVAGRWDLLPAILGVSVGVLLTSTGVSSATSARLLYPVPKPGDSPFKQPQGAAMATLVAQTVAMVLVLALSLPFLVPGLVAVLADLPVVGWVTLLVGAVVGAVVLVLGVRWGARRYDRGAPELLQRVLSYA</sequence>
<comment type="caution">
    <text evidence="2">The sequence shown here is derived from an EMBL/GenBank/DDBJ whole genome shotgun (WGS) entry which is preliminary data.</text>
</comment>